<dbReference type="PANTHER" id="PTHR31479:SF4">
    <property type="entry name" value="FUNGAL LIPASE-LIKE DOMAIN-CONTAINING PROTEIN"/>
    <property type="match status" value="1"/>
</dbReference>
<keyword evidence="1" id="KW-0378">Hydrolase</keyword>
<dbReference type="EMBL" id="JAJAGQ010000009">
    <property type="protein sequence ID" value="KAJ8554312.1"/>
    <property type="molecule type" value="Genomic_DNA"/>
</dbReference>
<evidence type="ECO:0000313" key="4">
    <source>
        <dbReference type="Proteomes" id="UP001152561"/>
    </source>
</evidence>
<dbReference type="InterPro" id="IPR002921">
    <property type="entry name" value="Fungal_lipase-type"/>
</dbReference>
<dbReference type="OrthoDB" id="58570at2759"/>
<dbReference type="AlphaFoldDB" id="A0A9Q1MCQ6"/>
<sequence>MAFDEAIFSQYGPKYLTNNVDWGNANHRRCIAASLVKGVSILERDRQQKRQGPNALAPPWWESFHFILDHILTDKDRSISGAIYKYKFPDHYNQNPPKYVIAFRGTILKRKSMSQDLKLDLLVILNGLRNSSRFRIGLQAVQNIVDINNRVCDIWLAGHSLGAAIALLIGKDMVKLGTRLETYLFNPPFSSLPLEKIKINWLKHGLRRARSEAIALLANTMSTSDNDGTFAKLYDWTPYLFVNPSDPICSEYIGYFEYMKKMVESGADEIARIEAQNSLRSLFATAIGKESEPSQYLPSACVVTNLSTLASARLLSKRDQSL</sequence>
<feature type="domain" description="Fungal lipase-type" evidence="2">
    <location>
        <begin position="141"/>
        <end position="179"/>
    </location>
</feature>
<dbReference type="Gene3D" id="3.40.50.1820">
    <property type="entry name" value="alpha/beta hydrolase"/>
    <property type="match status" value="1"/>
</dbReference>
<protein>
    <recommendedName>
        <fullName evidence="2">Fungal lipase-type domain-containing protein</fullName>
    </recommendedName>
</protein>
<dbReference type="GO" id="GO:0006629">
    <property type="term" value="P:lipid metabolic process"/>
    <property type="evidence" value="ECO:0007669"/>
    <property type="project" value="InterPro"/>
</dbReference>
<dbReference type="PANTHER" id="PTHR31479">
    <property type="entry name" value="ALPHA/BETA-HYDROLASES SUPERFAMILY PROTEIN"/>
    <property type="match status" value="1"/>
</dbReference>
<proteinExistence type="predicted"/>
<dbReference type="SUPFAM" id="SSF53474">
    <property type="entry name" value="alpha/beta-Hydrolases"/>
    <property type="match status" value="1"/>
</dbReference>
<evidence type="ECO:0000313" key="3">
    <source>
        <dbReference type="EMBL" id="KAJ8554312.1"/>
    </source>
</evidence>
<evidence type="ECO:0000256" key="1">
    <source>
        <dbReference type="ARBA" id="ARBA00022801"/>
    </source>
</evidence>
<comment type="caution">
    <text evidence="3">The sequence shown here is derived from an EMBL/GenBank/DDBJ whole genome shotgun (WGS) entry which is preliminary data.</text>
</comment>
<dbReference type="Pfam" id="PF01764">
    <property type="entry name" value="Lipase_3"/>
    <property type="match status" value="1"/>
</dbReference>
<gene>
    <name evidence="3" type="ORF">K7X08_024990</name>
</gene>
<dbReference type="Proteomes" id="UP001152561">
    <property type="component" value="Unassembled WGS sequence"/>
</dbReference>
<reference evidence="4" key="1">
    <citation type="journal article" date="2023" name="Proc. Natl. Acad. Sci. U.S.A.">
        <title>Genomic and structural basis for evolution of tropane alkaloid biosynthesis.</title>
        <authorList>
            <person name="Wanga Y.-J."/>
            <person name="Taina T."/>
            <person name="Yua J.-Y."/>
            <person name="Lia J."/>
            <person name="Xua B."/>
            <person name="Chenc J."/>
            <person name="D'Auriad J.C."/>
            <person name="Huanga J.-P."/>
            <person name="Huanga S.-X."/>
        </authorList>
    </citation>
    <scope>NUCLEOTIDE SEQUENCE [LARGE SCALE GENOMIC DNA]</scope>
    <source>
        <strain evidence="4">cv. KIB-2019</strain>
    </source>
</reference>
<organism evidence="3 4">
    <name type="scientific">Anisodus acutangulus</name>
    <dbReference type="NCBI Taxonomy" id="402998"/>
    <lineage>
        <taxon>Eukaryota</taxon>
        <taxon>Viridiplantae</taxon>
        <taxon>Streptophyta</taxon>
        <taxon>Embryophyta</taxon>
        <taxon>Tracheophyta</taxon>
        <taxon>Spermatophyta</taxon>
        <taxon>Magnoliopsida</taxon>
        <taxon>eudicotyledons</taxon>
        <taxon>Gunneridae</taxon>
        <taxon>Pentapetalae</taxon>
        <taxon>asterids</taxon>
        <taxon>lamiids</taxon>
        <taxon>Solanales</taxon>
        <taxon>Solanaceae</taxon>
        <taxon>Solanoideae</taxon>
        <taxon>Hyoscyameae</taxon>
        <taxon>Anisodus</taxon>
    </lineage>
</organism>
<keyword evidence="4" id="KW-1185">Reference proteome</keyword>
<dbReference type="GO" id="GO:0016787">
    <property type="term" value="F:hydrolase activity"/>
    <property type="evidence" value="ECO:0007669"/>
    <property type="project" value="UniProtKB-KW"/>
</dbReference>
<name>A0A9Q1MCQ6_9SOLA</name>
<dbReference type="InterPro" id="IPR029058">
    <property type="entry name" value="AB_hydrolase_fold"/>
</dbReference>
<evidence type="ECO:0000259" key="2">
    <source>
        <dbReference type="Pfam" id="PF01764"/>
    </source>
</evidence>
<accession>A0A9Q1MCQ6</accession>